<comment type="caution">
    <text evidence="1">The sequence shown here is derived from an EMBL/GenBank/DDBJ whole genome shotgun (WGS) entry which is preliminary data.</text>
</comment>
<evidence type="ECO:0000313" key="1">
    <source>
        <dbReference type="EMBL" id="KAK7444354.1"/>
    </source>
</evidence>
<name>A0ABR1J0Y3_9AGAR</name>
<evidence type="ECO:0000313" key="2">
    <source>
        <dbReference type="Proteomes" id="UP001498398"/>
    </source>
</evidence>
<accession>A0ABR1J0Y3</accession>
<dbReference type="EMBL" id="JBANRG010000051">
    <property type="protein sequence ID" value="KAK7444354.1"/>
    <property type="molecule type" value="Genomic_DNA"/>
</dbReference>
<sequence>MGYPNESQKRLQDAEEISVWLGYPFLSSIASFDARLRSLFSSVFVRRRSELRKNDYLHPGFYQLGHKLNYCIIISSCPWNVQRPSNYAESFPHSAANQIRHFGTIGFSILQRDPYRTN</sequence>
<reference evidence="1 2" key="1">
    <citation type="submission" date="2024-01" db="EMBL/GenBank/DDBJ databases">
        <title>A draft genome for the cacao thread blight pathogen Marasmiellus scandens.</title>
        <authorList>
            <person name="Baruah I.K."/>
            <person name="Leung J."/>
            <person name="Bukari Y."/>
            <person name="Amoako-Attah I."/>
            <person name="Meinhardt L.W."/>
            <person name="Bailey B.A."/>
            <person name="Cohen S.P."/>
        </authorList>
    </citation>
    <scope>NUCLEOTIDE SEQUENCE [LARGE SCALE GENOMIC DNA]</scope>
    <source>
        <strain evidence="1 2">GH-19</strain>
    </source>
</reference>
<organism evidence="1 2">
    <name type="scientific">Marasmiellus scandens</name>
    <dbReference type="NCBI Taxonomy" id="2682957"/>
    <lineage>
        <taxon>Eukaryota</taxon>
        <taxon>Fungi</taxon>
        <taxon>Dikarya</taxon>
        <taxon>Basidiomycota</taxon>
        <taxon>Agaricomycotina</taxon>
        <taxon>Agaricomycetes</taxon>
        <taxon>Agaricomycetidae</taxon>
        <taxon>Agaricales</taxon>
        <taxon>Marasmiineae</taxon>
        <taxon>Omphalotaceae</taxon>
        <taxon>Marasmiellus</taxon>
    </lineage>
</organism>
<dbReference type="Proteomes" id="UP001498398">
    <property type="component" value="Unassembled WGS sequence"/>
</dbReference>
<gene>
    <name evidence="1" type="ORF">VKT23_015367</name>
</gene>
<keyword evidence="2" id="KW-1185">Reference proteome</keyword>
<evidence type="ECO:0008006" key="3">
    <source>
        <dbReference type="Google" id="ProtNLM"/>
    </source>
</evidence>
<protein>
    <recommendedName>
        <fullName evidence="3">Maturase K</fullName>
    </recommendedName>
</protein>
<proteinExistence type="predicted"/>